<evidence type="ECO:0000313" key="1">
    <source>
        <dbReference type="EMBL" id="GMH20686.1"/>
    </source>
</evidence>
<comment type="caution">
    <text evidence="1">The sequence shown here is derived from an EMBL/GenBank/DDBJ whole genome shotgun (WGS) entry which is preliminary data.</text>
</comment>
<evidence type="ECO:0000313" key="2">
    <source>
        <dbReference type="Proteomes" id="UP001279734"/>
    </source>
</evidence>
<name>A0AAD3XYI2_NEPGR</name>
<accession>A0AAD3XYI2</accession>
<dbReference type="PANTHER" id="PTHR31050:SF4">
    <property type="entry name" value="DUF1262 FAMILY PROTEIN (DUF1262)"/>
    <property type="match status" value="1"/>
</dbReference>
<gene>
    <name evidence="1" type="ORF">Nepgr_022527</name>
</gene>
<dbReference type="AlphaFoldDB" id="A0AAD3XYI2"/>
<dbReference type="Proteomes" id="UP001279734">
    <property type="component" value="Unassembled WGS sequence"/>
</dbReference>
<organism evidence="1 2">
    <name type="scientific">Nepenthes gracilis</name>
    <name type="common">Slender pitcher plant</name>
    <dbReference type="NCBI Taxonomy" id="150966"/>
    <lineage>
        <taxon>Eukaryota</taxon>
        <taxon>Viridiplantae</taxon>
        <taxon>Streptophyta</taxon>
        <taxon>Embryophyta</taxon>
        <taxon>Tracheophyta</taxon>
        <taxon>Spermatophyta</taxon>
        <taxon>Magnoliopsida</taxon>
        <taxon>eudicotyledons</taxon>
        <taxon>Gunneridae</taxon>
        <taxon>Pentapetalae</taxon>
        <taxon>Caryophyllales</taxon>
        <taxon>Nepenthaceae</taxon>
        <taxon>Nepenthes</taxon>
    </lineage>
</organism>
<dbReference type="PANTHER" id="PTHR31050">
    <property type="entry name" value="OS08G0413200 PROTEIN"/>
    <property type="match status" value="1"/>
</dbReference>
<reference evidence="1" key="1">
    <citation type="submission" date="2023-05" db="EMBL/GenBank/DDBJ databases">
        <title>Nepenthes gracilis genome sequencing.</title>
        <authorList>
            <person name="Fukushima K."/>
        </authorList>
    </citation>
    <scope>NUCLEOTIDE SEQUENCE</scope>
    <source>
        <strain evidence="1">SING2019-196</strain>
    </source>
</reference>
<sequence>MRRHHGGGFYAKSASCESIPPAFLRRKGWQLHSSCSICWGSTRLSDPTYYNTRAVVVGRWHRPFLFINEAAKLKRHMEKSLFYEVTLQQSWQEIYSHENESGGEENVVRVRATVKREEPLFYGVEVVKDWGCLGDGWASFKGSSNWNDGRGVKLGLSLAVVENMRGIEEERRWIDGDGGCRGGSRDEVDKRVEQGRRIDYGWRRFGCFVLVESFLVRRMNWILIMKYNFRHSHKVQGRWDWINMISLIF</sequence>
<dbReference type="EMBL" id="BSYO01000022">
    <property type="protein sequence ID" value="GMH20686.1"/>
    <property type="molecule type" value="Genomic_DNA"/>
</dbReference>
<protein>
    <submittedName>
        <fullName evidence="1">Uncharacterized protein</fullName>
    </submittedName>
</protein>
<proteinExistence type="predicted"/>
<keyword evidence="2" id="KW-1185">Reference proteome</keyword>